<feature type="transmembrane region" description="Helical" evidence="6">
    <location>
        <begin position="326"/>
        <end position="341"/>
    </location>
</feature>
<dbReference type="InterPro" id="IPR025405">
    <property type="entry name" value="DUF4131"/>
</dbReference>
<comment type="subcellular location">
    <subcellularLocation>
        <location evidence="1">Cell membrane</location>
        <topology evidence="1">Multi-pass membrane protein</topology>
    </subcellularLocation>
</comment>
<feature type="transmembrane region" description="Helical" evidence="6">
    <location>
        <begin position="416"/>
        <end position="438"/>
    </location>
</feature>
<dbReference type="PANTHER" id="PTHR30619">
    <property type="entry name" value="DNA INTERNALIZATION/COMPETENCE PROTEIN COMEC/REC2"/>
    <property type="match status" value="1"/>
</dbReference>
<gene>
    <name evidence="9" type="ORF">RM519_08135</name>
</gene>
<feature type="transmembrane region" description="Helical" evidence="6">
    <location>
        <begin position="30"/>
        <end position="48"/>
    </location>
</feature>
<organism evidence="9 10">
    <name type="scientific">Urechidicola vernalis</name>
    <dbReference type="NCBI Taxonomy" id="3075600"/>
    <lineage>
        <taxon>Bacteria</taxon>
        <taxon>Pseudomonadati</taxon>
        <taxon>Bacteroidota</taxon>
        <taxon>Flavobacteriia</taxon>
        <taxon>Flavobacteriales</taxon>
        <taxon>Flavobacteriaceae</taxon>
        <taxon>Urechidicola</taxon>
    </lineage>
</organism>
<comment type="caution">
    <text evidence="9">The sequence shown here is derived from an EMBL/GenBank/DDBJ whole genome shotgun (WGS) entry which is preliminary data.</text>
</comment>
<dbReference type="Pfam" id="PF13567">
    <property type="entry name" value="DUF4131"/>
    <property type="match status" value="1"/>
</dbReference>
<dbReference type="PANTHER" id="PTHR30619:SF1">
    <property type="entry name" value="RECOMBINATION PROTEIN 2"/>
    <property type="match status" value="1"/>
</dbReference>
<dbReference type="InterPro" id="IPR004477">
    <property type="entry name" value="ComEC_N"/>
</dbReference>
<evidence type="ECO:0000256" key="2">
    <source>
        <dbReference type="ARBA" id="ARBA00022475"/>
    </source>
</evidence>
<evidence type="ECO:0000313" key="9">
    <source>
        <dbReference type="EMBL" id="MDT0553209.1"/>
    </source>
</evidence>
<keyword evidence="5 6" id="KW-0472">Membrane</keyword>
<dbReference type="Pfam" id="PF03772">
    <property type="entry name" value="Competence"/>
    <property type="match status" value="1"/>
</dbReference>
<keyword evidence="4 6" id="KW-1133">Transmembrane helix</keyword>
<evidence type="ECO:0000256" key="5">
    <source>
        <dbReference type="ARBA" id="ARBA00023136"/>
    </source>
</evidence>
<feature type="transmembrane region" description="Helical" evidence="6">
    <location>
        <begin position="283"/>
        <end position="306"/>
    </location>
</feature>
<keyword evidence="10" id="KW-1185">Reference proteome</keyword>
<dbReference type="RefSeq" id="WP_311593199.1">
    <property type="nucleotide sequence ID" value="NZ_JAVRHV010000003.1"/>
</dbReference>
<feature type="domain" description="DUF4131" evidence="8">
    <location>
        <begin position="31"/>
        <end position="186"/>
    </location>
</feature>
<reference evidence="9 10" key="1">
    <citation type="submission" date="2023-09" db="EMBL/GenBank/DDBJ databases">
        <authorList>
            <person name="Rey-Velasco X."/>
        </authorList>
    </citation>
    <scope>NUCLEOTIDE SEQUENCE [LARGE SCALE GENOMIC DNA]</scope>
    <source>
        <strain evidence="9 10">P050</strain>
    </source>
</reference>
<evidence type="ECO:0000256" key="1">
    <source>
        <dbReference type="ARBA" id="ARBA00004651"/>
    </source>
</evidence>
<evidence type="ECO:0000256" key="3">
    <source>
        <dbReference type="ARBA" id="ARBA00022692"/>
    </source>
</evidence>
<keyword evidence="2" id="KW-1003">Cell membrane</keyword>
<evidence type="ECO:0000256" key="4">
    <source>
        <dbReference type="ARBA" id="ARBA00022989"/>
    </source>
</evidence>
<dbReference type="EMBL" id="JAVRHV010000003">
    <property type="protein sequence ID" value="MDT0553209.1"/>
    <property type="molecule type" value="Genomic_DNA"/>
</dbReference>
<evidence type="ECO:0000256" key="6">
    <source>
        <dbReference type="SAM" id="Phobius"/>
    </source>
</evidence>
<dbReference type="NCBIfam" id="TIGR00360">
    <property type="entry name" value="ComEC_N-term"/>
    <property type="match status" value="1"/>
</dbReference>
<evidence type="ECO:0000259" key="7">
    <source>
        <dbReference type="Pfam" id="PF03772"/>
    </source>
</evidence>
<sequence length="674" mass="77757">MFRFVPGQFCFFLIAGILVGSNFKVEPKYLFPILLILLSCLLVSYYFSNKTFQRKHHFNFIAYALVLVIGITSTSIHKDKFYKNHYSYKLDQSNLAEARIIEVLAPSNYHNKYVVEIESINGESLFGKVLLNLEKDSFPNYNVDNRLFLNPEFREVNKPLNPYYFNYRKYLERKEIYHQVTSNRSEVLMLTSDKATFLGLAEDVRKSINTALEKQGFKENELAVMNALLLGQRSEVSKELLQSYANAGAIHILALSGLHVGIILLLLNFILKPIERLRFGKSLKLILIIVFLWSFAFVAGMSPSIIRAVTMFTAVAIGWQSKRPTNVFHTLVMSMFVLLLFRPSFLFEVGFQLSYLAVYAIVLIQPLIYNIWKPKFKTSDYLWQLLTVSIAAQLGVLPLSLFYFHQFPGLFFLSNLIIIPFLGFILGCGFLVIILSLLNLLPKQLFELYNEVISYMNSAVDWIGRQESFLFQEIPMTLLKMLACYLFLVALISIFKRWTFSRMMFLLSSILMLQGVVIYEEYNVKSKNEWIVFYKSRQSIFGKRIGGNVKINHSLDSTQVLEENILKQYNLGVGNIDLIAKNEMIKVDMFRDQTILIIDSLGLYKVPEMNPLIVVLIESPKVNLERVLESLQPKIIVADGSNYKSYVQRWEETCIQQKTPFHYTGKKGAFVLKN</sequence>
<evidence type="ECO:0000313" key="10">
    <source>
        <dbReference type="Proteomes" id="UP001252186"/>
    </source>
</evidence>
<name>A0ABU2Y4U2_9FLAO</name>
<feature type="transmembrane region" description="Helical" evidence="6">
    <location>
        <begin position="249"/>
        <end position="271"/>
    </location>
</feature>
<feature type="transmembrane region" description="Helical" evidence="6">
    <location>
        <begin position="60"/>
        <end position="77"/>
    </location>
</feature>
<keyword evidence="3 6" id="KW-0812">Transmembrane</keyword>
<feature type="transmembrane region" description="Helical" evidence="6">
    <location>
        <begin position="381"/>
        <end position="404"/>
    </location>
</feature>
<protein>
    <submittedName>
        <fullName evidence="9">ComEC/Rec2 family competence protein</fullName>
    </submittedName>
</protein>
<feature type="transmembrane region" description="Helical" evidence="6">
    <location>
        <begin position="353"/>
        <end position="369"/>
    </location>
</feature>
<feature type="transmembrane region" description="Helical" evidence="6">
    <location>
        <begin position="474"/>
        <end position="495"/>
    </location>
</feature>
<dbReference type="Proteomes" id="UP001252186">
    <property type="component" value="Unassembled WGS sequence"/>
</dbReference>
<proteinExistence type="predicted"/>
<accession>A0ABU2Y4U2</accession>
<evidence type="ECO:0000259" key="8">
    <source>
        <dbReference type="Pfam" id="PF13567"/>
    </source>
</evidence>
<dbReference type="InterPro" id="IPR052159">
    <property type="entry name" value="Competence_DNA_uptake"/>
</dbReference>
<feature type="domain" description="ComEC/Rec2-related protein" evidence="7">
    <location>
        <begin position="228"/>
        <end position="494"/>
    </location>
</feature>